<dbReference type="EMBL" id="ML119733">
    <property type="protein sequence ID" value="RPA77029.1"/>
    <property type="molecule type" value="Genomic_DNA"/>
</dbReference>
<organism evidence="2 3">
    <name type="scientific">Ascobolus immersus RN42</name>
    <dbReference type="NCBI Taxonomy" id="1160509"/>
    <lineage>
        <taxon>Eukaryota</taxon>
        <taxon>Fungi</taxon>
        <taxon>Dikarya</taxon>
        <taxon>Ascomycota</taxon>
        <taxon>Pezizomycotina</taxon>
        <taxon>Pezizomycetes</taxon>
        <taxon>Pezizales</taxon>
        <taxon>Ascobolaceae</taxon>
        <taxon>Ascobolus</taxon>
    </lineage>
</organism>
<gene>
    <name evidence="2" type="ORF">BJ508DRAFT_175877</name>
</gene>
<name>A0A3N4HTM0_ASCIM</name>
<keyword evidence="3" id="KW-1185">Reference proteome</keyword>
<feature type="compositionally biased region" description="Low complexity" evidence="1">
    <location>
        <begin position="146"/>
        <end position="157"/>
    </location>
</feature>
<dbReference type="AlphaFoldDB" id="A0A3N4HTM0"/>
<feature type="compositionally biased region" description="Low complexity" evidence="1">
    <location>
        <begin position="127"/>
        <end position="136"/>
    </location>
</feature>
<reference evidence="2 3" key="1">
    <citation type="journal article" date="2018" name="Nat. Ecol. Evol.">
        <title>Pezizomycetes genomes reveal the molecular basis of ectomycorrhizal truffle lifestyle.</title>
        <authorList>
            <person name="Murat C."/>
            <person name="Payen T."/>
            <person name="Noel B."/>
            <person name="Kuo A."/>
            <person name="Morin E."/>
            <person name="Chen J."/>
            <person name="Kohler A."/>
            <person name="Krizsan K."/>
            <person name="Balestrini R."/>
            <person name="Da Silva C."/>
            <person name="Montanini B."/>
            <person name="Hainaut M."/>
            <person name="Levati E."/>
            <person name="Barry K.W."/>
            <person name="Belfiori B."/>
            <person name="Cichocki N."/>
            <person name="Clum A."/>
            <person name="Dockter R.B."/>
            <person name="Fauchery L."/>
            <person name="Guy J."/>
            <person name="Iotti M."/>
            <person name="Le Tacon F."/>
            <person name="Lindquist E.A."/>
            <person name="Lipzen A."/>
            <person name="Malagnac F."/>
            <person name="Mello A."/>
            <person name="Molinier V."/>
            <person name="Miyauchi S."/>
            <person name="Poulain J."/>
            <person name="Riccioni C."/>
            <person name="Rubini A."/>
            <person name="Sitrit Y."/>
            <person name="Splivallo R."/>
            <person name="Traeger S."/>
            <person name="Wang M."/>
            <person name="Zifcakova L."/>
            <person name="Wipf D."/>
            <person name="Zambonelli A."/>
            <person name="Paolocci F."/>
            <person name="Nowrousian M."/>
            <person name="Ottonello S."/>
            <person name="Baldrian P."/>
            <person name="Spatafora J.W."/>
            <person name="Henrissat B."/>
            <person name="Nagy L.G."/>
            <person name="Aury J.M."/>
            <person name="Wincker P."/>
            <person name="Grigoriev I.V."/>
            <person name="Bonfante P."/>
            <person name="Martin F.M."/>
        </authorList>
    </citation>
    <scope>NUCLEOTIDE SEQUENCE [LARGE SCALE GENOMIC DNA]</scope>
    <source>
        <strain evidence="2 3">RN42</strain>
    </source>
</reference>
<evidence type="ECO:0000313" key="2">
    <source>
        <dbReference type="EMBL" id="RPA77029.1"/>
    </source>
</evidence>
<feature type="compositionally biased region" description="Polar residues" evidence="1">
    <location>
        <begin position="83"/>
        <end position="94"/>
    </location>
</feature>
<dbReference type="Proteomes" id="UP000275078">
    <property type="component" value="Unassembled WGS sequence"/>
</dbReference>
<feature type="compositionally biased region" description="Basic and acidic residues" evidence="1">
    <location>
        <begin position="67"/>
        <end position="81"/>
    </location>
</feature>
<sequence>MAEESTGNVETRLGQSAGPSATDADVSTQSSTLAGGETSPSEATAKNNTSDGTKQESGAVKTGNEGPGKEGGDGSEGHETEGSAASPTTKSAAESASKPGIRPAAPLKKPTSFKSVSINQKYLAKATSSTPPTTTSKLAFSTEKGPTTPASTSTTPTILGAKRRLVNKTVGSLQSGAAGAAAAKPVEQKVWTKNQLWHPYFRTVADGQRYQRAKVGRRG</sequence>
<evidence type="ECO:0000313" key="3">
    <source>
        <dbReference type="Proteomes" id="UP000275078"/>
    </source>
</evidence>
<evidence type="ECO:0000256" key="1">
    <source>
        <dbReference type="SAM" id="MobiDB-lite"/>
    </source>
</evidence>
<feature type="compositionally biased region" description="Polar residues" evidence="1">
    <location>
        <begin position="1"/>
        <end position="56"/>
    </location>
</feature>
<accession>A0A3N4HTM0</accession>
<proteinExistence type="predicted"/>
<protein>
    <submittedName>
        <fullName evidence="2">Uncharacterized protein</fullName>
    </submittedName>
</protein>
<feature type="region of interest" description="Disordered" evidence="1">
    <location>
        <begin position="1"/>
        <end position="157"/>
    </location>
</feature>